<dbReference type="InterPro" id="IPR041078">
    <property type="entry name" value="Plavaka"/>
</dbReference>
<dbReference type="KEGG" id="cput:CONPUDRAFT_43900"/>
<gene>
    <name evidence="1" type="ORF">CONPUDRAFT_43900</name>
</gene>
<name>A0A5M3N465_CONPW</name>
<dbReference type="OrthoDB" id="3208495at2759"/>
<keyword evidence="2" id="KW-1185">Reference proteome</keyword>
<dbReference type="AlphaFoldDB" id="A0A5M3N465"/>
<accession>A0A5M3N465</accession>
<sequence>MPFEGKKTHGGEQHVPKLTVDNFYHRNIASIIKGALEDHVFTTYNTTPFQQRWKTSDGRDIRVYSEIYSSDSVLGMYREVNTAPRPPGDDYERIIVPLMLFSDATLLSNFGQASLWPIYLFVGNQSKYTRGKPTAKACHHLAYIPSLPDGWQSNYAEIYGKAPTREVHTHLKRELVHGVWRLLLQDEEFCRAYTEGIIAKCGDDIIRRALLRIVTYTGDYPEKIILSTLKYFAKYPCPRCLVPKHLLSKMGTMADMQRRLKIRLDSKKRQACVRTARGKIFKKGRPVNSKQVNDTLGEHSYVPTMNAFSEFLLDKEVNFFELFVPDFLHEYELGVWKSIFIHLVRMLLSIGGTSVTRVDER</sequence>
<dbReference type="EMBL" id="JH711573">
    <property type="protein sequence ID" value="EIW86098.1"/>
    <property type="molecule type" value="Genomic_DNA"/>
</dbReference>
<dbReference type="Pfam" id="PF18759">
    <property type="entry name" value="Plavaka"/>
    <property type="match status" value="1"/>
</dbReference>
<dbReference type="GeneID" id="19206957"/>
<proteinExistence type="predicted"/>
<protein>
    <submittedName>
        <fullName evidence="1">Uncharacterized protein</fullName>
    </submittedName>
</protein>
<organism evidence="1 2">
    <name type="scientific">Coniophora puteana (strain RWD-64-598)</name>
    <name type="common">Brown rot fungus</name>
    <dbReference type="NCBI Taxonomy" id="741705"/>
    <lineage>
        <taxon>Eukaryota</taxon>
        <taxon>Fungi</taxon>
        <taxon>Dikarya</taxon>
        <taxon>Basidiomycota</taxon>
        <taxon>Agaricomycotina</taxon>
        <taxon>Agaricomycetes</taxon>
        <taxon>Agaricomycetidae</taxon>
        <taxon>Boletales</taxon>
        <taxon>Coniophorineae</taxon>
        <taxon>Coniophoraceae</taxon>
        <taxon>Coniophora</taxon>
    </lineage>
</organism>
<evidence type="ECO:0000313" key="2">
    <source>
        <dbReference type="Proteomes" id="UP000053558"/>
    </source>
</evidence>
<dbReference type="OMA" id="NTHERIV"/>
<comment type="caution">
    <text evidence="1">The sequence shown here is derived from an EMBL/GenBank/DDBJ whole genome shotgun (WGS) entry which is preliminary data.</text>
</comment>
<evidence type="ECO:0000313" key="1">
    <source>
        <dbReference type="EMBL" id="EIW86098.1"/>
    </source>
</evidence>
<reference evidence="2" key="1">
    <citation type="journal article" date="2012" name="Science">
        <title>The Paleozoic origin of enzymatic lignin decomposition reconstructed from 31 fungal genomes.</title>
        <authorList>
            <person name="Floudas D."/>
            <person name="Binder M."/>
            <person name="Riley R."/>
            <person name="Barry K."/>
            <person name="Blanchette R.A."/>
            <person name="Henrissat B."/>
            <person name="Martinez A.T."/>
            <person name="Otillar R."/>
            <person name="Spatafora J.W."/>
            <person name="Yadav J.S."/>
            <person name="Aerts A."/>
            <person name="Benoit I."/>
            <person name="Boyd A."/>
            <person name="Carlson A."/>
            <person name="Copeland A."/>
            <person name="Coutinho P.M."/>
            <person name="de Vries R.P."/>
            <person name="Ferreira P."/>
            <person name="Findley K."/>
            <person name="Foster B."/>
            <person name="Gaskell J."/>
            <person name="Glotzer D."/>
            <person name="Gorecki P."/>
            <person name="Heitman J."/>
            <person name="Hesse C."/>
            <person name="Hori C."/>
            <person name="Igarashi K."/>
            <person name="Jurgens J.A."/>
            <person name="Kallen N."/>
            <person name="Kersten P."/>
            <person name="Kohler A."/>
            <person name="Kuees U."/>
            <person name="Kumar T.K.A."/>
            <person name="Kuo A."/>
            <person name="LaButti K."/>
            <person name="Larrondo L.F."/>
            <person name="Lindquist E."/>
            <person name="Ling A."/>
            <person name="Lombard V."/>
            <person name="Lucas S."/>
            <person name="Lundell T."/>
            <person name="Martin R."/>
            <person name="McLaughlin D.J."/>
            <person name="Morgenstern I."/>
            <person name="Morin E."/>
            <person name="Murat C."/>
            <person name="Nagy L.G."/>
            <person name="Nolan M."/>
            <person name="Ohm R.A."/>
            <person name="Patyshakuliyeva A."/>
            <person name="Rokas A."/>
            <person name="Ruiz-Duenas F.J."/>
            <person name="Sabat G."/>
            <person name="Salamov A."/>
            <person name="Samejima M."/>
            <person name="Schmutz J."/>
            <person name="Slot J.C."/>
            <person name="St John F."/>
            <person name="Stenlid J."/>
            <person name="Sun H."/>
            <person name="Sun S."/>
            <person name="Syed K."/>
            <person name="Tsang A."/>
            <person name="Wiebenga A."/>
            <person name="Young D."/>
            <person name="Pisabarro A."/>
            <person name="Eastwood D.C."/>
            <person name="Martin F."/>
            <person name="Cullen D."/>
            <person name="Grigoriev I.V."/>
            <person name="Hibbett D.S."/>
        </authorList>
    </citation>
    <scope>NUCLEOTIDE SEQUENCE [LARGE SCALE GENOMIC DNA]</scope>
    <source>
        <strain evidence="2">RWD-64-598 SS2</strain>
    </source>
</reference>
<dbReference type="RefSeq" id="XP_007762406.1">
    <property type="nucleotide sequence ID" value="XM_007764216.1"/>
</dbReference>
<dbReference type="Proteomes" id="UP000053558">
    <property type="component" value="Unassembled WGS sequence"/>
</dbReference>